<dbReference type="Pfam" id="PF06114">
    <property type="entry name" value="Peptidase_M78"/>
    <property type="match status" value="1"/>
</dbReference>
<evidence type="ECO:0000259" key="1">
    <source>
        <dbReference type="Pfam" id="PF06114"/>
    </source>
</evidence>
<reference evidence="2 3" key="1">
    <citation type="submission" date="2024-10" db="EMBL/GenBank/DDBJ databases">
        <title>The Natural Products Discovery Center: Release of the First 8490 Sequenced Strains for Exploring Actinobacteria Biosynthetic Diversity.</title>
        <authorList>
            <person name="Kalkreuter E."/>
            <person name="Kautsar S.A."/>
            <person name="Yang D."/>
            <person name="Bader C.D."/>
            <person name="Teijaro C.N."/>
            <person name="Fluegel L."/>
            <person name="Davis C.M."/>
            <person name="Simpson J.R."/>
            <person name="Lauterbach L."/>
            <person name="Steele A.D."/>
            <person name="Gui C."/>
            <person name="Meng S."/>
            <person name="Li G."/>
            <person name="Viehrig K."/>
            <person name="Ye F."/>
            <person name="Su P."/>
            <person name="Kiefer A.F."/>
            <person name="Nichols A."/>
            <person name="Cepeda A.J."/>
            <person name="Yan W."/>
            <person name="Fan B."/>
            <person name="Jiang Y."/>
            <person name="Adhikari A."/>
            <person name="Zheng C.-J."/>
            <person name="Schuster L."/>
            <person name="Cowan T.M."/>
            <person name="Smanski M.J."/>
            <person name="Chevrette M.G."/>
            <person name="De Carvalho L.P.S."/>
            <person name="Shen B."/>
        </authorList>
    </citation>
    <scope>NUCLEOTIDE SEQUENCE [LARGE SCALE GENOMIC DNA]</scope>
    <source>
        <strain evidence="2 3">NPDC089932</strain>
    </source>
</reference>
<sequence>MALRHGFKAEANRLAVQMRRELGLGPASPLAPSRLAKHLMIPVRMFSSAIADDPRIERLLTTEWEAVSALTVHAGSRRQIWVNDSHDMGRQNSSASHEIAHALLMHPPGPALDVRGCRHWDGDIEEEADWLAGSLLITNEAAWSIARSALSPEAAMFRFGVSRRMLTWRMNMSGASARRDRSAS</sequence>
<dbReference type="EMBL" id="JBIVGG010000012">
    <property type="protein sequence ID" value="MFJ4082636.1"/>
    <property type="molecule type" value="Genomic_DNA"/>
</dbReference>
<organism evidence="2 3">
    <name type="scientific">Streptomyces iakyrus</name>
    <dbReference type="NCBI Taxonomy" id="68219"/>
    <lineage>
        <taxon>Bacteria</taxon>
        <taxon>Bacillati</taxon>
        <taxon>Actinomycetota</taxon>
        <taxon>Actinomycetes</taxon>
        <taxon>Kitasatosporales</taxon>
        <taxon>Streptomycetaceae</taxon>
        <taxon>Streptomyces</taxon>
    </lineage>
</organism>
<proteinExistence type="predicted"/>
<feature type="domain" description="IrrE N-terminal-like" evidence="1">
    <location>
        <begin position="71"/>
        <end position="169"/>
    </location>
</feature>
<dbReference type="Gene3D" id="1.10.10.2910">
    <property type="match status" value="1"/>
</dbReference>
<accession>A0ABW8FKP1</accession>
<evidence type="ECO:0000313" key="2">
    <source>
        <dbReference type="EMBL" id="MFJ4082636.1"/>
    </source>
</evidence>
<protein>
    <submittedName>
        <fullName evidence="2">ImmA/IrrE family metallo-endopeptidase</fullName>
    </submittedName>
</protein>
<evidence type="ECO:0000313" key="3">
    <source>
        <dbReference type="Proteomes" id="UP001617511"/>
    </source>
</evidence>
<comment type="caution">
    <text evidence="2">The sequence shown here is derived from an EMBL/GenBank/DDBJ whole genome shotgun (WGS) entry which is preliminary data.</text>
</comment>
<keyword evidence="3" id="KW-1185">Reference proteome</keyword>
<dbReference type="Proteomes" id="UP001617511">
    <property type="component" value="Unassembled WGS sequence"/>
</dbReference>
<dbReference type="InterPro" id="IPR010359">
    <property type="entry name" value="IrrE_HExxH"/>
</dbReference>
<gene>
    <name evidence="2" type="ORF">ACIP2Z_27200</name>
</gene>
<dbReference type="RefSeq" id="WP_402074323.1">
    <property type="nucleotide sequence ID" value="NZ_JBIVGG010000012.1"/>
</dbReference>
<name>A0ABW8FKP1_9ACTN</name>